<evidence type="ECO:0000259" key="1">
    <source>
        <dbReference type="Pfam" id="PF00462"/>
    </source>
</evidence>
<comment type="caution">
    <text evidence="2">The sequence shown here is derived from an EMBL/GenBank/DDBJ whole genome shotgun (WGS) entry which is preliminary data.</text>
</comment>
<dbReference type="PROSITE" id="PS51354">
    <property type="entry name" value="GLUTAREDOXIN_2"/>
    <property type="match status" value="1"/>
</dbReference>
<dbReference type="InterPro" id="IPR002109">
    <property type="entry name" value="Glutaredoxin"/>
</dbReference>
<dbReference type="EMBL" id="PJQL01000744">
    <property type="protein sequence ID" value="RCH93078.1"/>
    <property type="molecule type" value="Genomic_DNA"/>
</dbReference>
<dbReference type="SUPFAM" id="SSF52833">
    <property type="entry name" value="Thioredoxin-like"/>
    <property type="match status" value="1"/>
</dbReference>
<dbReference type="AlphaFoldDB" id="A0A367JT30"/>
<evidence type="ECO:0000313" key="3">
    <source>
        <dbReference type="Proteomes" id="UP000252139"/>
    </source>
</evidence>
<name>A0A367JT30_RHIAZ</name>
<proteinExistence type="predicted"/>
<feature type="domain" description="Glutaredoxin" evidence="1">
    <location>
        <begin position="20"/>
        <end position="80"/>
    </location>
</feature>
<protein>
    <recommendedName>
        <fullName evidence="1">Glutaredoxin domain-containing protein</fullName>
    </recommendedName>
</protein>
<dbReference type="GO" id="GO:0005737">
    <property type="term" value="C:cytoplasm"/>
    <property type="evidence" value="ECO:0007669"/>
    <property type="project" value="TreeGrafter"/>
</dbReference>
<dbReference type="Proteomes" id="UP000252139">
    <property type="component" value="Unassembled WGS sequence"/>
</dbReference>
<dbReference type="GO" id="GO:0015038">
    <property type="term" value="F:glutathione disulfide oxidoreductase activity"/>
    <property type="evidence" value="ECO:0007669"/>
    <property type="project" value="TreeGrafter"/>
</dbReference>
<organism evidence="2 3">
    <name type="scientific">Rhizopus azygosporus</name>
    <name type="common">Rhizopus microsporus var. azygosporus</name>
    <dbReference type="NCBI Taxonomy" id="86630"/>
    <lineage>
        <taxon>Eukaryota</taxon>
        <taxon>Fungi</taxon>
        <taxon>Fungi incertae sedis</taxon>
        <taxon>Mucoromycota</taxon>
        <taxon>Mucoromycotina</taxon>
        <taxon>Mucoromycetes</taxon>
        <taxon>Mucorales</taxon>
        <taxon>Mucorineae</taxon>
        <taxon>Rhizopodaceae</taxon>
        <taxon>Rhizopus</taxon>
    </lineage>
</organism>
<dbReference type="OrthoDB" id="418495at2759"/>
<gene>
    <name evidence="2" type="ORF">CU097_005729</name>
</gene>
<accession>A0A367JT30</accession>
<evidence type="ECO:0000313" key="2">
    <source>
        <dbReference type="EMBL" id="RCH93078.1"/>
    </source>
</evidence>
<keyword evidence="3" id="KW-1185">Reference proteome</keyword>
<dbReference type="GO" id="GO:0034599">
    <property type="term" value="P:cellular response to oxidative stress"/>
    <property type="evidence" value="ECO:0007669"/>
    <property type="project" value="TreeGrafter"/>
</dbReference>
<dbReference type="STRING" id="86630.A0A367JT30"/>
<sequence>MQLEGYAQKFIRETIRRNKVVIFSWTYPQSYQARDLLTQICVEFFEVEISREGYGCDISHFLTIKTGYDFPKIFIKGQHIGGFDELNNLYRSGELNKLLQ</sequence>
<dbReference type="PANTHER" id="PTHR45694">
    <property type="entry name" value="GLUTAREDOXIN 2"/>
    <property type="match status" value="1"/>
</dbReference>
<dbReference type="Gene3D" id="3.40.30.10">
    <property type="entry name" value="Glutaredoxin"/>
    <property type="match status" value="1"/>
</dbReference>
<dbReference type="InterPro" id="IPR036249">
    <property type="entry name" value="Thioredoxin-like_sf"/>
</dbReference>
<dbReference type="Pfam" id="PF00462">
    <property type="entry name" value="Glutaredoxin"/>
    <property type="match status" value="1"/>
</dbReference>
<reference evidence="2 3" key="1">
    <citation type="journal article" date="2018" name="G3 (Bethesda)">
        <title>Phylogenetic and Phylogenomic Definition of Rhizopus Species.</title>
        <authorList>
            <person name="Gryganskyi A.P."/>
            <person name="Golan J."/>
            <person name="Dolatabadi S."/>
            <person name="Mondo S."/>
            <person name="Robb S."/>
            <person name="Idnurm A."/>
            <person name="Muszewska A."/>
            <person name="Steczkiewicz K."/>
            <person name="Masonjones S."/>
            <person name="Liao H.L."/>
            <person name="Gajdeczka M.T."/>
            <person name="Anike F."/>
            <person name="Vuek A."/>
            <person name="Anishchenko I.M."/>
            <person name="Voigt K."/>
            <person name="de Hoog G.S."/>
            <person name="Smith M.E."/>
            <person name="Heitman J."/>
            <person name="Vilgalys R."/>
            <person name="Stajich J.E."/>
        </authorList>
    </citation>
    <scope>NUCLEOTIDE SEQUENCE [LARGE SCALE GENOMIC DNA]</scope>
    <source>
        <strain evidence="2 3">CBS 357.93</strain>
    </source>
</reference>
<dbReference type="PANTHER" id="PTHR45694:SF18">
    <property type="entry name" value="GLUTAREDOXIN-1-RELATED"/>
    <property type="match status" value="1"/>
</dbReference>